<dbReference type="RefSeq" id="WP_212996508.1">
    <property type="nucleotide sequence ID" value="NZ_BAAATW010000005.1"/>
</dbReference>
<name>A0A919SD00_9ACTN</name>
<dbReference type="InterPro" id="IPR035905">
    <property type="entry name" value="Barstar-like_sf"/>
</dbReference>
<dbReference type="Gene3D" id="3.30.370.10">
    <property type="entry name" value="Barstar-like"/>
    <property type="match status" value="1"/>
</dbReference>
<evidence type="ECO:0008006" key="3">
    <source>
        <dbReference type="Google" id="ProtNLM"/>
    </source>
</evidence>
<keyword evidence="2" id="KW-1185">Reference proteome</keyword>
<dbReference type="EMBL" id="BOQP01000007">
    <property type="protein sequence ID" value="GIM69531.1"/>
    <property type="molecule type" value="Genomic_DNA"/>
</dbReference>
<dbReference type="Proteomes" id="UP000680865">
    <property type="component" value="Unassembled WGS sequence"/>
</dbReference>
<accession>A0A919SD00</accession>
<protein>
    <recommendedName>
        <fullName evidence="3">Barstar (barnase inhibitor) domain-containing protein</fullName>
    </recommendedName>
</protein>
<dbReference type="AlphaFoldDB" id="A0A919SD00"/>
<gene>
    <name evidence="1" type="ORF">Aco04nite_15650</name>
</gene>
<proteinExistence type="predicted"/>
<dbReference type="SUPFAM" id="SSF52038">
    <property type="entry name" value="Barstar-related"/>
    <property type="match status" value="1"/>
</dbReference>
<evidence type="ECO:0000313" key="1">
    <source>
        <dbReference type="EMBL" id="GIM69531.1"/>
    </source>
</evidence>
<reference evidence="1" key="1">
    <citation type="submission" date="2021-03" db="EMBL/GenBank/DDBJ databases">
        <title>Whole genome shotgun sequence of Actinoplanes consettensis NBRC 14913.</title>
        <authorList>
            <person name="Komaki H."/>
            <person name="Tamura T."/>
        </authorList>
    </citation>
    <scope>NUCLEOTIDE SEQUENCE</scope>
    <source>
        <strain evidence="1">NBRC 14913</strain>
    </source>
</reference>
<comment type="caution">
    <text evidence="1">The sequence shown here is derived from an EMBL/GenBank/DDBJ whole genome shotgun (WGS) entry which is preliminary data.</text>
</comment>
<evidence type="ECO:0000313" key="2">
    <source>
        <dbReference type="Proteomes" id="UP000680865"/>
    </source>
</evidence>
<sequence length="254" mass="27316">MTRYALRLGTSHDNLVVAERVEHFFTGRYSMDDMGLLLDEPHAVMTFHLAGLSGPATPAQVTGDIEVLILDSRSAVMGRYPFWNASAIPASGGSWAVTATSGVLPQVSAERWWHRWAAGPITRKGQWESDPVGQREGWVEVISLRADEGLRPPVVAGATPYILDGHAVRDVASFFCAAGEAFAGPGGYAGECWTAWEEFLAALPGPKPVDLLWTDYAVAARSLPVAVDPADPETTRLDLIIASLNRHGVTVIPA</sequence>
<organism evidence="1 2">
    <name type="scientific">Winogradskya consettensis</name>
    <dbReference type="NCBI Taxonomy" id="113560"/>
    <lineage>
        <taxon>Bacteria</taxon>
        <taxon>Bacillati</taxon>
        <taxon>Actinomycetota</taxon>
        <taxon>Actinomycetes</taxon>
        <taxon>Micromonosporales</taxon>
        <taxon>Micromonosporaceae</taxon>
        <taxon>Winogradskya</taxon>
    </lineage>
</organism>